<reference evidence="8" key="1">
    <citation type="journal article" date="2019" name="Int. J. Syst. Evol. Microbiol.">
        <title>The Global Catalogue of Microorganisms (GCM) 10K type strain sequencing project: providing services to taxonomists for standard genome sequencing and annotation.</title>
        <authorList>
            <consortium name="The Broad Institute Genomics Platform"/>
            <consortium name="The Broad Institute Genome Sequencing Center for Infectious Disease"/>
            <person name="Wu L."/>
            <person name="Ma J."/>
        </authorList>
    </citation>
    <scope>NUCLEOTIDE SEQUENCE [LARGE SCALE GENOMIC DNA]</scope>
    <source>
        <strain evidence="8">JCM 17190</strain>
    </source>
</reference>
<dbReference type="Pfam" id="PF13365">
    <property type="entry name" value="Trypsin_2"/>
    <property type="match status" value="1"/>
</dbReference>
<keyword evidence="3" id="KW-0732">Signal</keyword>
<proteinExistence type="inferred from homology"/>
<evidence type="ECO:0000256" key="3">
    <source>
        <dbReference type="ARBA" id="ARBA00022729"/>
    </source>
</evidence>
<dbReference type="InterPro" id="IPR009003">
    <property type="entry name" value="Peptidase_S1_PA"/>
</dbReference>
<keyword evidence="2 6" id="KW-0645">Protease</keyword>
<evidence type="ECO:0000256" key="1">
    <source>
        <dbReference type="ARBA" id="ARBA00008764"/>
    </source>
</evidence>
<keyword evidence="4 6" id="KW-0378">Hydrolase</keyword>
<dbReference type="InterPro" id="IPR043504">
    <property type="entry name" value="Peptidase_S1_PA_chymotrypsin"/>
</dbReference>
<evidence type="ECO:0000256" key="6">
    <source>
        <dbReference type="RuleBase" id="RU004296"/>
    </source>
</evidence>
<gene>
    <name evidence="7" type="ORF">GCM10022404_28240</name>
</gene>
<dbReference type="Proteomes" id="UP001399917">
    <property type="component" value="Unassembled WGS sequence"/>
</dbReference>
<accession>A0ABP7KGW9</accession>
<comment type="caution">
    <text evidence="7">The sequence shown here is derived from an EMBL/GenBank/DDBJ whole genome shotgun (WGS) entry which is preliminary data.</text>
</comment>
<dbReference type="RefSeq" id="WP_344848160.1">
    <property type="nucleotide sequence ID" value="NZ_BAABDF010000007.1"/>
</dbReference>
<organism evidence="7 8">
    <name type="scientific">Celeribacter arenosi</name>
    <dbReference type="NCBI Taxonomy" id="792649"/>
    <lineage>
        <taxon>Bacteria</taxon>
        <taxon>Pseudomonadati</taxon>
        <taxon>Pseudomonadota</taxon>
        <taxon>Alphaproteobacteria</taxon>
        <taxon>Rhodobacterales</taxon>
        <taxon>Roseobacteraceae</taxon>
        <taxon>Celeribacter</taxon>
    </lineage>
</organism>
<evidence type="ECO:0000313" key="7">
    <source>
        <dbReference type="EMBL" id="GAA3876852.1"/>
    </source>
</evidence>
<dbReference type="EMBL" id="BAABDF010000007">
    <property type="protein sequence ID" value="GAA3876852.1"/>
    <property type="molecule type" value="Genomic_DNA"/>
</dbReference>
<dbReference type="SUPFAM" id="SSF50494">
    <property type="entry name" value="Trypsin-like serine proteases"/>
    <property type="match status" value="1"/>
</dbReference>
<comment type="similarity">
    <text evidence="1 6">Belongs to the peptidase S1B family.</text>
</comment>
<keyword evidence="5 6" id="KW-0720">Serine protease</keyword>
<dbReference type="Gene3D" id="2.40.10.10">
    <property type="entry name" value="Trypsin-like serine proteases"/>
    <property type="match status" value="2"/>
</dbReference>
<evidence type="ECO:0000256" key="5">
    <source>
        <dbReference type="ARBA" id="ARBA00022825"/>
    </source>
</evidence>
<dbReference type="InterPro" id="IPR008256">
    <property type="entry name" value="Peptidase_S1B"/>
</dbReference>
<sequence>MALDHFRNGYRTRPFAQVGPIVDATSVSGVIGQIIEFMKRRESFTAGINETGYFPFSAICRLEMTYDGDPDTYQGTGFYIAPDLILTCGHNLWDSGAKARTLTIEPGRHGSTTLGSFSATRDDMEVHPNYMATEDGAFDMGVIHVTTPPPNGQYFQLINYSPVPETPLAVCGYGFGGAAAADRQHLDIDRIRRLAMNGEVVEYNLQTLGGNSGSPAFVDFSNNRSGGYSPSDLLVMGIHISASDDTHNRAVLLTPEKIDWAEGGGRMSLAQGLSRRTSRPLTRVGPDGLPIVSRPRDVVGGLPLVRRGTSATMSRALSRSWIVVDETATGGMSVAKRTFGHPSFDLSGETTLSVRVPNMPQGGSVHWNIPHDLDKSKIKIKTGTGTSHSARGTSVTLQCYEPGPAAIDVSVKDASGTTVESNKYMVISPQFILVSIDPSTDAFLTSIGLGSRKAAIYAEAKEMMRHLYRNVNIRFVFPGDSLPLHLGLSSSMDYPGGVEVQPYVYYAEIVGREVTDPEQSRIDGVDSPYPAGALGRNHAIGEMDPPLENHALTRILINRFDPAFPDLAALDSAIAAGGIAASDMDMIARAWGRTIGYIAAHETGHFTMGNFVQHSGAGHLMSAGSTDLGRVAGMSRNATSPLLTDNGRASAGGLSGNMLHLFEDQLAVNPPLDASGLQRRGRVGSFSLSTSRPSHGWMNRTVTRPLDLGDSLGGTSVHLPGAEILSGWEAEAFMAGISAALSAAAGPAASGVFLAQFAGLHGILELCDQFNVTVGVGPALSGGLTALSGGGGGSAGFGIVFAPGNRIGFYGSTSEIMGWIWSAGVSAQLTVVSGGPENFGGQSSSIGGSVATVGWFDEGLVDVPIGAHVILNTQGSVIGMTFEVGVSVGIPVASLVEGYVQNIDTTTTLALGTRSRRYGRMMSAPEPTGLTGARQALIEQAIASGATPQQAEAFANRLF</sequence>
<protein>
    <recommendedName>
        <fullName evidence="6">Serine protease</fullName>
        <ecNumber evidence="6">3.4.21.-</ecNumber>
    </recommendedName>
</protein>
<name>A0ABP7KGW9_9RHOB</name>
<evidence type="ECO:0000256" key="2">
    <source>
        <dbReference type="ARBA" id="ARBA00022670"/>
    </source>
</evidence>
<dbReference type="PRINTS" id="PR00839">
    <property type="entry name" value="V8PROTEASE"/>
</dbReference>
<keyword evidence="8" id="KW-1185">Reference proteome</keyword>
<evidence type="ECO:0000256" key="4">
    <source>
        <dbReference type="ARBA" id="ARBA00022801"/>
    </source>
</evidence>
<dbReference type="EC" id="3.4.21.-" evidence="6"/>
<evidence type="ECO:0000313" key="8">
    <source>
        <dbReference type="Proteomes" id="UP001399917"/>
    </source>
</evidence>